<evidence type="ECO:0000313" key="3">
    <source>
        <dbReference type="Proteomes" id="UP000182569"/>
    </source>
</evidence>
<dbReference type="AlphaFoldDB" id="A0A1J0GLM2"/>
<dbReference type="InterPro" id="IPR008863">
    <property type="entry name" value="Toxic_anion-R_TelA"/>
</dbReference>
<keyword evidence="3" id="KW-1185">Reference proteome</keyword>
<dbReference type="RefSeq" id="WP_071614081.1">
    <property type="nucleotide sequence ID" value="NZ_CP015756.1"/>
</dbReference>
<accession>A0A1J0GLM2</accession>
<dbReference type="PANTHER" id="PTHR38432:SF2">
    <property type="entry name" value="TELLURITE RESISTANCE PROTEIN"/>
    <property type="match status" value="1"/>
</dbReference>
<organism evidence="2 3">
    <name type="scientific">Clostridium estertheticum subsp. estertheticum</name>
    <dbReference type="NCBI Taxonomy" id="1552"/>
    <lineage>
        <taxon>Bacteria</taxon>
        <taxon>Bacillati</taxon>
        <taxon>Bacillota</taxon>
        <taxon>Clostridia</taxon>
        <taxon>Eubacteriales</taxon>
        <taxon>Clostridiaceae</taxon>
        <taxon>Clostridium</taxon>
    </lineage>
</organism>
<evidence type="ECO:0000256" key="1">
    <source>
        <dbReference type="PIRNR" id="PIRNR026508"/>
    </source>
</evidence>
<reference evidence="3" key="1">
    <citation type="journal article" date="2016" name="Front. Microbiol.">
        <title>Complete Genome Sequence of Clostridium estertheticum DSM 8809, a Microbe Identified in Spoiled Vacuum Packed Beef.</title>
        <authorList>
            <person name="Yu Z."/>
            <person name="Gunn L."/>
            <person name="Brennan E."/>
            <person name="Reid R."/>
            <person name="Wall P.G."/>
            <person name="Gaora O.P."/>
            <person name="Hurley D."/>
            <person name="Bolton D."/>
            <person name="Fanning S."/>
        </authorList>
    </citation>
    <scope>NUCLEOTIDE SEQUENCE [LARGE SCALE GENOMIC DNA]</scope>
    <source>
        <strain evidence="3">DSM 8809</strain>
    </source>
</reference>
<dbReference type="EMBL" id="CP015756">
    <property type="protein sequence ID" value="APC41790.1"/>
    <property type="molecule type" value="Genomic_DNA"/>
</dbReference>
<dbReference type="Pfam" id="PF05816">
    <property type="entry name" value="TelA"/>
    <property type="match status" value="1"/>
</dbReference>
<dbReference type="OrthoDB" id="9768858at2"/>
<dbReference type="Proteomes" id="UP000182569">
    <property type="component" value="Chromosome"/>
</dbReference>
<comment type="similarity">
    <text evidence="1">Belongs to the TelA family.</text>
</comment>
<gene>
    <name evidence="2" type="ORF">A7L45_17810</name>
</gene>
<evidence type="ECO:0000313" key="2">
    <source>
        <dbReference type="EMBL" id="APC41790.1"/>
    </source>
</evidence>
<dbReference type="PIRSF" id="PIRSF026508">
    <property type="entry name" value="TelA"/>
    <property type="match status" value="1"/>
</dbReference>
<dbReference type="KEGG" id="ceu:A7L45_17810"/>
<name>A0A1J0GLM2_9CLOT</name>
<protein>
    <recommendedName>
        <fullName evidence="4">Toxic anion resistance protein</fullName>
    </recommendedName>
</protein>
<evidence type="ECO:0008006" key="4">
    <source>
        <dbReference type="Google" id="ProtNLM"/>
    </source>
</evidence>
<proteinExistence type="inferred from homology"/>
<dbReference type="STRING" id="1552.A7L45_17810"/>
<dbReference type="PANTHER" id="PTHR38432">
    <property type="entry name" value="TELA-LIKE PROTEIN SAOUHSC_01408"/>
    <property type="match status" value="1"/>
</dbReference>
<sequence>MEKVDQVLTIEDESIENDLIEKRATSIMQQLKTSPEVIQIASKINIKDANAVLEFGNEPALQISKFADQILNSIKTNSIENSGVMIKELTSIMKKFDKQDFEEEKTGFFAKIFSKPSQAIDKMMGKYKTIGGEIDKIYTQLSVYKREINSSNLLLENLYNQNFDYYGELEKYITAGNMVAEKYESEDIPKLESLAAGGEQINVINYQNAKETVEMLKQRIYDLEMAKMVSLQTAPQIKMIQRGNYKLISKVHSAFIITIPVFKNGIIQAIALKKQRLVSDSLAELDRTTNELLMKNAENIRMQSVDIAKLAGGTSVKIETLEKTWNTIMQGIEETKSIEDENKKLREVGIVKIHEMTEKIKQKSLS</sequence>